<feature type="compositionally biased region" description="Polar residues" evidence="1">
    <location>
        <begin position="1486"/>
        <end position="1496"/>
    </location>
</feature>
<feature type="region of interest" description="Disordered" evidence="1">
    <location>
        <begin position="1467"/>
        <end position="1498"/>
    </location>
</feature>
<feature type="compositionally biased region" description="Polar residues" evidence="1">
    <location>
        <begin position="849"/>
        <end position="864"/>
    </location>
</feature>
<reference evidence="2 3" key="1">
    <citation type="journal article" date="2020" name="Nat. Food">
        <title>A phased Vanilla planifolia genome enables genetic improvement of flavour and production.</title>
        <authorList>
            <person name="Hasing T."/>
            <person name="Tang H."/>
            <person name="Brym M."/>
            <person name="Khazi F."/>
            <person name="Huang T."/>
            <person name="Chambers A.H."/>
        </authorList>
    </citation>
    <scope>NUCLEOTIDE SEQUENCE [LARGE SCALE GENOMIC DNA]</scope>
    <source>
        <tissue evidence="2">Leaf</tissue>
    </source>
</reference>
<dbReference type="PANTHER" id="PTHR31267">
    <property type="entry name" value="DENTIN SIALOPHOSPHOPROTEIN-LIKE PROTEIN"/>
    <property type="match status" value="1"/>
</dbReference>
<evidence type="ECO:0000313" key="2">
    <source>
        <dbReference type="EMBL" id="KAG0463403.1"/>
    </source>
</evidence>
<evidence type="ECO:0000313" key="3">
    <source>
        <dbReference type="Proteomes" id="UP000636800"/>
    </source>
</evidence>
<feature type="compositionally biased region" description="Polar residues" evidence="1">
    <location>
        <begin position="875"/>
        <end position="888"/>
    </location>
</feature>
<feature type="region of interest" description="Disordered" evidence="1">
    <location>
        <begin position="1221"/>
        <end position="1253"/>
    </location>
</feature>
<protein>
    <submittedName>
        <fullName evidence="2">Uncharacterized protein</fullName>
    </submittedName>
</protein>
<comment type="caution">
    <text evidence="2">The sequence shown here is derived from an EMBL/GenBank/DDBJ whole genome shotgun (WGS) entry which is preliminary data.</text>
</comment>
<feature type="region of interest" description="Disordered" evidence="1">
    <location>
        <begin position="849"/>
        <end position="906"/>
    </location>
</feature>
<accession>A0A835UJ72</accession>
<sequence length="1746" mass="192455">MSHPHPRQQQGSNDMQWKQHLIAKQMQEIQRHQRFQQLHLGTRQHNNLNQIYGAAGQSATAELPSMLSGMPIAHAMNYMPGELFGGESNSSSSSHRLIAGNMNWGHQQMPVAQGFLNGLMHPNDPDQSINSMGYAPQQQDQSLHGTPVSAGMVSLNQYLQLQGSHGSTRVEMMPKLGNDHAERTAMQLFAINHLHNGSGALMNEGYSNSTAVAGRQGVLGKQLFGNAFVQATNHTAVAESINQSNGLMENAHVQQFQHVNEQTDWLRKSHESMVTHVAASHGATSLDPTEEKLLFGIEDDGNWNVSVGGSCNGIISSYLDVCSKQNNDCFSVCPSIQGGTWSALVQEALDVSSSDTGQQEEWSGLSMQKEERARPLSGLLSDDGRPNALRDGGNQHNVSSFTTKAFSLSSDANVNQSNYSVPGYHQTNKFPYEQNERLASDHSTQPIQKIPSETQSTMQQNAPSDVWSAHAHQQDMHPSHGTQMGFNSQEAQSSWIHQHKFPLYHNSESSNKLNGWGINSPSHSGIHSFKNHDKGDVSQYAQSCDENASMHVEMIPYKSMGRIGETKDFVSLNTHGGPEMIKSGTNNPKLPSEIPYVANYADIMSPNSFRSNTMTDQQAMSSHSADTAKHSAVHMLLNNKEANQVSFHKKLNTFSQEWDLSMSCTNKESGEMLNSSFSDFHHSYNPNNDRNERDFSLSNVNDQLSLVSNGQNLSERSDQQHFGSMRFQFHPMGNQEGNIEPANQEYFKLDSQGISHAMIGGLKNQERENSGNSQFVGRACSANSDMGKECSIRSQKDATISDVQHTNPFLGRNPPVHSFNATMTHFLQDNRIGFHGQNLPMHFHKVDQSDVSGSAIKQSVSDKGSPSGVPEGVTSDGSTSHLQYSQSHPLHGSGLKLAPPTQRQSALGHSLTMFSLQRGNSFTPRNIESVAEVANQTFSSSATSALALPTMLEASQRENIDKGLFGAPQTGNEILHSNIHGNLLGVITKNRNDSAIQQQQQQKQGMSYESMLAQFEQSVNHSFGIRAEVDGHLKHLTSEIQDSHDRSPTEQTSHKSVHAVPSKIPASRLSSFTENGATLTSQQSAQGNTHSEMISASLNQKNTNQQHPVLQARSTGQPFASAVVPQQAGFSNNFNDLWKNASSQWPSGLQSQKFSPNFQQSVNSLQLLQKVDNPSTKGGNASSEVGMCSINSQQLTYGEENPPKDKLSGRKPIMDMELSSRVGNASQLQERDSTNSSDKISAGSVSPLVPLHQPDDGKMGKHAENHMEKLNLPTFSSSCNDVHKHNYSLLQQFQAMKRADLDSSRVSVKRLKGTDICGDGSAVERAEGDLYICGPNTVFRESDAALQIGNATMLSLSSREGGEKRANVSGVFTGGELVSHSPTAFAGQHELQNNSTSRGSAFSLTGGNECHTINPQMAVTWFDPYGTFKGNQTSDKCETLGVFQRNTKVATHQPFFSKTSKLMDSEATVRKDENVPENSFPAGISADNSSPCTNDHTANERLAPVRKKRKVESPGLLPWHKEVMQSSRSLRSFSMTVNGWARATNRLIEKIEDDLEIMDELTPITRSNRRLVLTTQLIQQLIPPVPAKFLFTNAVASYEKIIYYITKLTLGEVCGLLSTLQSEYCLQLERKSRVSEKDSTSKMTKEEFFSKMVENFIVRSKKLQSISLRLDGCSSIIDARIECQDVERGSIINRFAKIPWPDSYRCNRRSFHLRIRYSSVIVAEKRECSSHAEIYTRCDLSFTLKC</sequence>
<evidence type="ECO:0000256" key="1">
    <source>
        <dbReference type="SAM" id="MobiDB-lite"/>
    </source>
</evidence>
<dbReference type="PANTHER" id="PTHR31267:SF2">
    <property type="entry name" value="EXPRESSED PROTEIN"/>
    <property type="match status" value="1"/>
</dbReference>
<feature type="region of interest" description="Disordered" evidence="1">
    <location>
        <begin position="352"/>
        <end position="396"/>
    </location>
</feature>
<dbReference type="EMBL" id="JADCNL010000010">
    <property type="protein sequence ID" value="KAG0463403.1"/>
    <property type="molecule type" value="Genomic_DNA"/>
</dbReference>
<feature type="compositionally biased region" description="Polar residues" evidence="1">
    <location>
        <begin position="352"/>
        <end position="361"/>
    </location>
</feature>
<dbReference type="Proteomes" id="UP000636800">
    <property type="component" value="Chromosome 10"/>
</dbReference>
<proteinExistence type="predicted"/>
<dbReference type="OrthoDB" id="14523at2759"/>
<gene>
    <name evidence="2" type="ORF">HPP92_019472</name>
</gene>
<feature type="compositionally biased region" description="Polar residues" evidence="1">
    <location>
        <begin position="1221"/>
        <end position="1239"/>
    </location>
</feature>
<feature type="region of interest" description="Disordered" evidence="1">
    <location>
        <begin position="1040"/>
        <end position="1069"/>
    </location>
</feature>
<name>A0A835UJ72_VANPL</name>
<keyword evidence="3" id="KW-1185">Reference proteome</keyword>
<organism evidence="2 3">
    <name type="scientific">Vanilla planifolia</name>
    <name type="common">Vanilla</name>
    <dbReference type="NCBI Taxonomy" id="51239"/>
    <lineage>
        <taxon>Eukaryota</taxon>
        <taxon>Viridiplantae</taxon>
        <taxon>Streptophyta</taxon>
        <taxon>Embryophyta</taxon>
        <taxon>Tracheophyta</taxon>
        <taxon>Spermatophyta</taxon>
        <taxon>Magnoliopsida</taxon>
        <taxon>Liliopsida</taxon>
        <taxon>Asparagales</taxon>
        <taxon>Orchidaceae</taxon>
        <taxon>Vanilloideae</taxon>
        <taxon>Vanilleae</taxon>
        <taxon>Vanilla</taxon>
    </lineage>
</organism>